<dbReference type="RefSeq" id="WP_171154814.1">
    <property type="nucleotide sequence ID" value="NZ_JABENB010000001.1"/>
</dbReference>
<dbReference type="GO" id="GO:0005829">
    <property type="term" value="C:cytosol"/>
    <property type="evidence" value="ECO:0007669"/>
    <property type="project" value="TreeGrafter"/>
</dbReference>
<accession>A0A849AH38</accession>
<proteinExistence type="predicted"/>
<protein>
    <submittedName>
        <fullName evidence="1">Rossmann fold nucleotide-binding protein</fullName>
    </submittedName>
</protein>
<dbReference type="PANTHER" id="PTHR43393">
    <property type="entry name" value="CYTOKININ RIBOSIDE 5'-MONOPHOSPHATE PHOSPHORIBOHYDROLASE"/>
    <property type="match status" value="1"/>
</dbReference>
<dbReference type="Gene3D" id="3.40.50.450">
    <property type="match status" value="1"/>
</dbReference>
<comment type="caution">
    <text evidence="1">The sequence shown here is derived from an EMBL/GenBank/DDBJ whole genome shotgun (WGS) entry which is preliminary data.</text>
</comment>
<dbReference type="Proteomes" id="UP000557772">
    <property type="component" value="Unassembled WGS sequence"/>
</dbReference>
<keyword evidence="2" id="KW-1185">Reference proteome</keyword>
<dbReference type="EMBL" id="JABENB010000001">
    <property type="protein sequence ID" value="NNG39765.1"/>
    <property type="molecule type" value="Genomic_DNA"/>
</dbReference>
<evidence type="ECO:0000313" key="1">
    <source>
        <dbReference type="EMBL" id="NNG39765.1"/>
    </source>
</evidence>
<evidence type="ECO:0000313" key="2">
    <source>
        <dbReference type="Proteomes" id="UP000557772"/>
    </source>
</evidence>
<dbReference type="SUPFAM" id="SSF102405">
    <property type="entry name" value="MCP/YpsA-like"/>
    <property type="match status" value="1"/>
</dbReference>
<dbReference type="InterPro" id="IPR052341">
    <property type="entry name" value="LOG_family_nucleotidases"/>
</dbReference>
<dbReference type="AlphaFoldDB" id="A0A849AH38"/>
<dbReference type="Pfam" id="PF18306">
    <property type="entry name" value="LDcluster4"/>
    <property type="match status" value="1"/>
</dbReference>
<sequence>MPAKEIKTVEELRALLQAGRPLDHVRLQDLDLTEVEPQLLQVETFSGLVVMGGRVSSRLDQRLRLHGALVFPTDPEVPFDPWSARLYRPVELYAGLRAGGYPKTPDSRTYQWALAPETQRDAYATLLRAVHDDSVTDALFELVDGRSVVGVMGGHALERGTTPYADAARLGHRLAQTGRVVTTGGGPGAMEAANLGAFTEDSAALDDALAELAAVPTFRPSIDDWATIALAVREQLVGTAPPTRLRSLGIPTWFYGHEPPNVFVDWVAKYFSNALREDLLLRVCGSGIVVLPGAAGTVQEIFQIVTPLYYAAPGTPLPPLVLVDRTYWTETIPVWPALQALGRDRPMAEAVSLVDDISQAGDALLAATT</sequence>
<dbReference type="PANTHER" id="PTHR43393:SF3">
    <property type="entry name" value="LYSINE DECARBOXYLASE-LIKE PROTEIN"/>
    <property type="match status" value="1"/>
</dbReference>
<reference evidence="1 2" key="1">
    <citation type="submission" date="2020-05" db="EMBL/GenBank/DDBJ databases">
        <title>Flexivirga sp. ID2601S isolated from air conditioner.</title>
        <authorList>
            <person name="Kim D.H."/>
        </authorList>
    </citation>
    <scope>NUCLEOTIDE SEQUENCE [LARGE SCALE GENOMIC DNA]</scope>
    <source>
        <strain evidence="1 2">ID2601S</strain>
    </source>
</reference>
<organism evidence="1 2">
    <name type="scientific">Flexivirga aerilata</name>
    <dbReference type="NCBI Taxonomy" id="1656889"/>
    <lineage>
        <taxon>Bacteria</taxon>
        <taxon>Bacillati</taxon>
        <taxon>Actinomycetota</taxon>
        <taxon>Actinomycetes</taxon>
        <taxon>Micrococcales</taxon>
        <taxon>Dermacoccaceae</taxon>
        <taxon>Flexivirga</taxon>
    </lineage>
</organism>
<gene>
    <name evidence="1" type="ORF">HJ588_10830</name>
</gene>
<name>A0A849AH38_9MICO</name>
<dbReference type="InterPro" id="IPR041164">
    <property type="entry name" value="LDcluster4"/>
</dbReference>